<dbReference type="PRINTS" id="PR00080">
    <property type="entry name" value="SDRFAMILY"/>
</dbReference>
<dbReference type="Proteomes" id="UP000549617">
    <property type="component" value="Unassembled WGS sequence"/>
</dbReference>
<dbReference type="SUPFAM" id="SSF51735">
    <property type="entry name" value="NAD(P)-binding Rossmann-fold domains"/>
    <property type="match status" value="1"/>
</dbReference>
<dbReference type="NCBIfam" id="NF005559">
    <property type="entry name" value="PRK07231.1"/>
    <property type="match status" value="1"/>
</dbReference>
<dbReference type="Gene3D" id="3.40.50.720">
    <property type="entry name" value="NAD(P)-binding Rossmann-like Domain"/>
    <property type="match status" value="1"/>
</dbReference>
<dbReference type="PANTHER" id="PTHR42760">
    <property type="entry name" value="SHORT-CHAIN DEHYDROGENASES/REDUCTASES FAMILY MEMBER"/>
    <property type="match status" value="1"/>
</dbReference>
<dbReference type="CDD" id="cd05233">
    <property type="entry name" value="SDR_c"/>
    <property type="match status" value="1"/>
</dbReference>
<protein>
    <submittedName>
        <fullName evidence="3">NAD(P)-dependent dehydrogenase (Short-subunit alcohol dehydrogenase family)</fullName>
    </submittedName>
</protein>
<name>A0A7W9EG21_9SPHN</name>
<dbReference type="InterPro" id="IPR002347">
    <property type="entry name" value="SDR_fam"/>
</dbReference>
<dbReference type="FunFam" id="3.40.50.720:FF:000084">
    <property type="entry name" value="Short-chain dehydrogenase reductase"/>
    <property type="match status" value="1"/>
</dbReference>
<dbReference type="AlphaFoldDB" id="A0A7W9EG21"/>
<comment type="caution">
    <text evidence="3">The sequence shown here is derived from an EMBL/GenBank/DDBJ whole genome shotgun (WGS) entry which is preliminary data.</text>
</comment>
<comment type="similarity">
    <text evidence="1">Belongs to the short-chain dehydrogenases/reductases (SDR) family.</text>
</comment>
<reference evidence="3 4" key="1">
    <citation type="submission" date="2020-08" db="EMBL/GenBank/DDBJ databases">
        <title>Genomic Encyclopedia of Type Strains, Phase IV (KMG-IV): sequencing the most valuable type-strain genomes for metagenomic binning, comparative biology and taxonomic classification.</title>
        <authorList>
            <person name="Goeker M."/>
        </authorList>
    </citation>
    <scope>NUCLEOTIDE SEQUENCE [LARGE SCALE GENOMIC DNA]</scope>
    <source>
        <strain evidence="3 4">DSM 25079</strain>
    </source>
</reference>
<dbReference type="RefSeq" id="WP_184021900.1">
    <property type="nucleotide sequence ID" value="NZ_JACIJC010000008.1"/>
</dbReference>
<dbReference type="Pfam" id="PF13561">
    <property type="entry name" value="adh_short_C2"/>
    <property type="match status" value="1"/>
</dbReference>
<gene>
    <name evidence="3" type="ORF">FHS49_003770</name>
</gene>
<dbReference type="PRINTS" id="PR00081">
    <property type="entry name" value="GDHRDH"/>
</dbReference>
<keyword evidence="4" id="KW-1185">Reference proteome</keyword>
<evidence type="ECO:0000256" key="2">
    <source>
        <dbReference type="ARBA" id="ARBA00051383"/>
    </source>
</evidence>
<dbReference type="EMBL" id="JACIJC010000008">
    <property type="protein sequence ID" value="MBB5687724.1"/>
    <property type="molecule type" value="Genomic_DNA"/>
</dbReference>
<sequence length="257" mass="26419">MIGPLGAFADRVVIVTGGAGGLGRAIVRAFAAAGARVVIGDMDAAAAADLAAEIGADARAMPLDVADEAQWIALLDRVEALWGGVDILVNNAGFFQPNVPFEDMPLDLWRKHFAINADGVFLGCKHGIRRMKPRGGGAIVNMGSGMSIKATPTASAYCGSKAAVLMTTRTAAAAAAPYNIRVNAVLPGAVDTDMLRGNMLAGDSPESFLDRMTGFSPMGYLASPEDIARGVLFLADPANRAITGVHLPIDGGNMPGG</sequence>
<evidence type="ECO:0000313" key="3">
    <source>
        <dbReference type="EMBL" id="MBB5687724.1"/>
    </source>
</evidence>
<organism evidence="3 4">
    <name type="scientific">Sphingobium boeckii</name>
    <dbReference type="NCBI Taxonomy" id="1082345"/>
    <lineage>
        <taxon>Bacteria</taxon>
        <taxon>Pseudomonadati</taxon>
        <taxon>Pseudomonadota</taxon>
        <taxon>Alphaproteobacteria</taxon>
        <taxon>Sphingomonadales</taxon>
        <taxon>Sphingomonadaceae</taxon>
        <taxon>Sphingobium</taxon>
    </lineage>
</organism>
<dbReference type="GO" id="GO:0016616">
    <property type="term" value="F:oxidoreductase activity, acting on the CH-OH group of donors, NAD or NADP as acceptor"/>
    <property type="evidence" value="ECO:0007669"/>
    <property type="project" value="TreeGrafter"/>
</dbReference>
<dbReference type="InterPro" id="IPR036291">
    <property type="entry name" value="NAD(P)-bd_dom_sf"/>
</dbReference>
<accession>A0A7W9EG21</accession>
<evidence type="ECO:0000313" key="4">
    <source>
        <dbReference type="Proteomes" id="UP000549617"/>
    </source>
</evidence>
<proteinExistence type="inferred from homology"/>
<comment type="catalytic activity">
    <reaction evidence="2">
        <text>2,5-dichlorocyclohexa-2,5-dien-1,4-diol + NAD(+) = 2,5-dichlorohydroquinone + NADH + H(+)</text>
        <dbReference type="Rhea" id="RHEA:15741"/>
        <dbReference type="ChEBI" id="CHEBI:15378"/>
        <dbReference type="ChEBI" id="CHEBI:27545"/>
        <dbReference type="ChEBI" id="CHEBI:28975"/>
        <dbReference type="ChEBI" id="CHEBI:57540"/>
        <dbReference type="ChEBI" id="CHEBI:57945"/>
    </reaction>
</comment>
<evidence type="ECO:0000256" key="1">
    <source>
        <dbReference type="ARBA" id="ARBA00006484"/>
    </source>
</evidence>